<dbReference type="AlphaFoldDB" id="A0A1D1UQD7"/>
<keyword evidence="2" id="KW-1185">Reference proteome</keyword>
<reference evidence="1 2" key="1">
    <citation type="journal article" date="2016" name="Nat. Commun.">
        <title>Extremotolerant tardigrade genome and improved radiotolerance of human cultured cells by tardigrade-unique protein.</title>
        <authorList>
            <person name="Hashimoto T."/>
            <person name="Horikawa D.D."/>
            <person name="Saito Y."/>
            <person name="Kuwahara H."/>
            <person name="Kozuka-Hata H."/>
            <person name="Shin-I T."/>
            <person name="Minakuchi Y."/>
            <person name="Ohishi K."/>
            <person name="Motoyama A."/>
            <person name="Aizu T."/>
            <person name="Enomoto A."/>
            <person name="Kondo K."/>
            <person name="Tanaka S."/>
            <person name="Hara Y."/>
            <person name="Koshikawa S."/>
            <person name="Sagara H."/>
            <person name="Miura T."/>
            <person name="Yokobori S."/>
            <person name="Miyagawa K."/>
            <person name="Suzuki Y."/>
            <person name="Kubo T."/>
            <person name="Oyama M."/>
            <person name="Kohara Y."/>
            <person name="Fujiyama A."/>
            <person name="Arakawa K."/>
            <person name="Katayama T."/>
            <person name="Toyoda A."/>
            <person name="Kunieda T."/>
        </authorList>
    </citation>
    <scope>NUCLEOTIDE SEQUENCE [LARGE SCALE GENOMIC DNA]</scope>
    <source>
        <strain evidence="1 2">YOKOZUNA-1</strain>
    </source>
</reference>
<organism evidence="1 2">
    <name type="scientific">Ramazzottius varieornatus</name>
    <name type="common">Water bear</name>
    <name type="synonym">Tardigrade</name>
    <dbReference type="NCBI Taxonomy" id="947166"/>
    <lineage>
        <taxon>Eukaryota</taxon>
        <taxon>Metazoa</taxon>
        <taxon>Ecdysozoa</taxon>
        <taxon>Tardigrada</taxon>
        <taxon>Eutardigrada</taxon>
        <taxon>Parachela</taxon>
        <taxon>Hypsibioidea</taxon>
        <taxon>Ramazzottiidae</taxon>
        <taxon>Ramazzottius</taxon>
    </lineage>
</organism>
<sequence>MHMRRDKGEVIASAKDCLKRWKRRSKRDAQMFRGSVDRIADLANLEEDEGEVRPGKTGQHERWNIVRAINKRVESKLVEIPPSLFFKEVEEYEKMIDNYVQRLEE</sequence>
<evidence type="ECO:0000313" key="1">
    <source>
        <dbReference type="EMBL" id="GAU90730.1"/>
    </source>
</evidence>
<dbReference type="EMBL" id="BDGG01000001">
    <property type="protein sequence ID" value="GAU90730.1"/>
    <property type="molecule type" value="Genomic_DNA"/>
</dbReference>
<gene>
    <name evidence="1" type="primary">RvY_03108-1</name>
    <name evidence="1" type="synonym">RvY_03108.1</name>
    <name evidence="1" type="ORF">RvY_03108</name>
</gene>
<name>A0A1D1UQD7_RAMVA</name>
<proteinExistence type="predicted"/>
<comment type="caution">
    <text evidence="1">The sequence shown here is derived from an EMBL/GenBank/DDBJ whole genome shotgun (WGS) entry which is preliminary data.</text>
</comment>
<accession>A0A1D1UQD7</accession>
<evidence type="ECO:0000313" key="2">
    <source>
        <dbReference type="Proteomes" id="UP000186922"/>
    </source>
</evidence>
<protein>
    <submittedName>
        <fullName evidence="1">Uncharacterized protein</fullName>
    </submittedName>
</protein>
<dbReference type="Proteomes" id="UP000186922">
    <property type="component" value="Unassembled WGS sequence"/>
</dbReference>